<name>A0A3G8YR17_9DEIO</name>
<dbReference type="Proteomes" id="UP000276417">
    <property type="component" value="Chromosome 1"/>
</dbReference>
<dbReference type="Pfam" id="PF26309">
    <property type="entry name" value="DUF8082"/>
    <property type="match status" value="1"/>
</dbReference>
<protein>
    <recommendedName>
        <fullName evidence="1">DUF8082 domain-containing protein</fullName>
    </recommendedName>
</protein>
<gene>
    <name evidence="2" type="ORF">EHF33_13655</name>
</gene>
<dbReference type="OrthoDB" id="72988at2"/>
<dbReference type="RefSeq" id="WP_124872600.1">
    <property type="nucleotide sequence ID" value="NZ_CP034183.1"/>
</dbReference>
<dbReference type="InterPro" id="IPR058395">
    <property type="entry name" value="DUF8082"/>
</dbReference>
<dbReference type="KEGG" id="dph:EHF33_13655"/>
<accession>A0A3G8YR17</accession>
<evidence type="ECO:0000313" key="2">
    <source>
        <dbReference type="EMBL" id="AZI43666.1"/>
    </source>
</evidence>
<evidence type="ECO:0000259" key="1">
    <source>
        <dbReference type="Pfam" id="PF26309"/>
    </source>
</evidence>
<evidence type="ECO:0000313" key="3">
    <source>
        <dbReference type="Proteomes" id="UP000276417"/>
    </source>
</evidence>
<dbReference type="EMBL" id="CP034183">
    <property type="protein sequence ID" value="AZI43666.1"/>
    <property type="molecule type" value="Genomic_DNA"/>
</dbReference>
<dbReference type="AlphaFoldDB" id="A0A3G8YR17"/>
<organism evidence="2 3">
    <name type="scientific">Deinococcus psychrotolerans</name>
    <dbReference type="NCBI Taxonomy" id="2489213"/>
    <lineage>
        <taxon>Bacteria</taxon>
        <taxon>Thermotogati</taxon>
        <taxon>Deinococcota</taxon>
        <taxon>Deinococci</taxon>
        <taxon>Deinococcales</taxon>
        <taxon>Deinococcaceae</taxon>
        <taxon>Deinococcus</taxon>
    </lineage>
</organism>
<keyword evidence="3" id="KW-1185">Reference proteome</keyword>
<feature type="domain" description="DUF8082" evidence="1">
    <location>
        <begin position="67"/>
        <end position="125"/>
    </location>
</feature>
<reference evidence="2 3" key="1">
    <citation type="submission" date="2018-11" db="EMBL/GenBank/DDBJ databases">
        <title>Deinococcus shelandsis sp. nov., isolated from South Shetland Islands soil of Antarctica.</title>
        <authorList>
            <person name="Tian J."/>
        </authorList>
    </citation>
    <scope>NUCLEOTIDE SEQUENCE [LARGE SCALE GENOMIC DNA]</scope>
    <source>
        <strain evidence="2 3">S14-83T</strain>
    </source>
</reference>
<proteinExistence type="predicted"/>
<sequence>MTLNWPSGVTDQTPLPYSLWRVLDALALGLTSGQGGLPSDSKVQEALALAEQYAGRAQRQEQALSEELIEQVSAALMACVGPIGQIIIEDALDELPEPARLSALLRAIGAELEDTQRQMFGSQLRTRGIV</sequence>